<dbReference type="InterPro" id="IPR000914">
    <property type="entry name" value="SBP_5_dom"/>
</dbReference>
<feature type="chain" id="PRO_5046977391" evidence="3">
    <location>
        <begin position="26"/>
        <end position="580"/>
    </location>
</feature>
<dbReference type="Pfam" id="PF00496">
    <property type="entry name" value="SBP_bac_5"/>
    <property type="match status" value="1"/>
</dbReference>
<keyword evidence="3" id="KW-0732">Signal</keyword>
<protein>
    <submittedName>
        <fullName evidence="5">Peptide ABC transporter substrate-binding protein</fullName>
    </submittedName>
</protein>
<dbReference type="CDD" id="cd08513">
    <property type="entry name" value="PBP2_thermophilic_Hb8_like"/>
    <property type="match status" value="1"/>
</dbReference>
<dbReference type="EMBL" id="JAEUAO010000003">
    <property type="protein sequence ID" value="MBW9064428.1"/>
    <property type="molecule type" value="Genomic_DNA"/>
</dbReference>
<sequence length="580" mass="64222">MNFSSRGTFFLVIVAALLACMPQRATPTDLDSETLRLLLWQAPSTLNPHLAPGIKDQTASRIVYEPLASFDREGNLVPFLAAEIPSLENGQVAADGRSVTWKLKPNIKWSDGVPFTAKDVLFTYAYITNGDVGSSSTGSYKSVERVEALDDLTVKVAFKNVNPAWSLPFVGVQGMIIPEHVFAGYNNKNATNAPANLAAIGTGPYRLKEFRTQDVLLIGEDVVNTVKIIFEPNPEYRDRPSLKFKEVTLEGGGDASTAANAVLNEGIVDYAWNLQVGEAELRRLEAKGIGRVDLYWGSYVERVMLNFSDSRRETADGERSSTQFPHPILTDKRVRQALAVAIDRGKIAELYGRSGRATANLLVAPASFASQSTSWEFNLDKARALLEEAGWRDTDGDTFRDKDGVPLTLVFQTSFNSMRETTQDIIEADLASIGVRIENKLIDSSIFLGATSDSTNTRRHFYSDLEEFAYGNKGPDPGSYMIGWTCAEAAQKANNWSGSNWARYCSDDYDALFRASATEIDPEKRRRLFVAMNDLLISDVAVIPLVEWGYVSGLRNDIAGYDPTPWDSETWNIASWHRKK</sequence>
<proteinExistence type="inferred from homology"/>
<comment type="caution">
    <text evidence="5">The sequence shown here is derived from an EMBL/GenBank/DDBJ whole genome shotgun (WGS) entry which is preliminary data.</text>
</comment>
<evidence type="ECO:0000259" key="4">
    <source>
        <dbReference type="Pfam" id="PF00496"/>
    </source>
</evidence>
<dbReference type="Gene3D" id="3.40.190.10">
    <property type="entry name" value="Periplasmic binding protein-like II"/>
    <property type="match status" value="1"/>
</dbReference>
<evidence type="ECO:0000313" key="6">
    <source>
        <dbReference type="Proteomes" id="UP000757604"/>
    </source>
</evidence>
<dbReference type="PROSITE" id="PS51257">
    <property type="entry name" value="PROKAR_LIPOPROTEIN"/>
    <property type="match status" value="1"/>
</dbReference>
<feature type="domain" description="Solute-binding protein family 5" evidence="4">
    <location>
        <begin position="76"/>
        <end position="485"/>
    </location>
</feature>
<evidence type="ECO:0000256" key="2">
    <source>
        <dbReference type="ARBA" id="ARBA00005695"/>
    </source>
</evidence>
<evidence type="ECO:0000256" key="3">
    <source>
        <dbReference type="SAM" id="SignalP"/>
    </source>
</evidence>
<dbReference type="Proteomes" id="UP000757604">
    <property type="component" value="Unassembled WGS sequence"/>
</dbReference>
<feature type="signal peptide" evidence="3">
    <location>
        <begin position="1"/>
        <end position="25"/>
    </location>
</feature>
<dbReference type="PIRSF" id="PIRSF002741">
    <property type="entry name" value="MppA"/>
    <property type="match status" value="1"/>
</dbReference>
<comment type="similarity">
    <text evidence="2">Belongs to the bacterial solute-binding protein 5 family.</text>
</comment>
<dbReference type="InterPro" id="IPR039424">
    <property type="entry name" value="SBP_5"/>
</dbReference>
<accession>A0ABS7HBF3</accession>
<dbReference type="SUPFAM" id="SSF53850">
    <property type="entry name" value="Periplasmic binding protein-like II"/>
    <property type="match status" value="1"/>
</dbReference>
<dbReference type="PANTHER" id="PTHR30290">
    <property type="entry name" value="PERIPLASMIC BINDING COMPONENT OF ABC TRANSPORTER"/>
    <property type="match status" value="1"/>
</dbReference>
<dbReference type="InterPro" id="IPR030678">
    <property type="entry name" value="Peptide/Ni-bd"/>
</dbReference>
<keyword evidence="6" id="KW-1185">Reference proteome</keyword>
<reference evidence="5 6" key="1">
    <citation type="journal article" date="2021" name="MBio">
        <title>Poor Competitiveness of Bradyrhizobium in Pigeon Pea Root Colonization in Indian Soils.</title>
        <authorList>
            <person name="Chalasani D."/>
            <person name="Basu A."/>
            <person name="Pullabhotla S.V.S.R.N."/>
            <person name="Jorrin B."/>
            <person name="Neal A.L."/>
            <person name="Poole P.S."/>
            <person name="Podile A.R."/>
            <person name="Tkacz A."/>
        </authorList>
    </citation>
    <scope>NUCLEOTIDE SEQUENCE [LARGE SCALE GENOMIC DNA]</scope>
    <source>
        <strain evidence="5 6">HU44</strain>
    </source>
</reference>
<evidence type="ECO:0000313" key="5">
    <source>
        <dbReference type="EMBL" id="MBW9064428.1"/>
    </source>
</evidence>
<dbReference type="RefSeq" id="WP_220372416.1">
    <property type="nucleotide sequence ID" value="NZ_JAEUAO010000003.1"/>
</dbReference>
<dbReference type="PANTHER" id="PTHR30290:SF65">
    <property type="entry name" value="MONOACYL PHOSPHATIDYLINOSITOL TETRAMANNOSIDE-BINDING PROTEIN LPQW-RELATED"/>
    <property type="match status" value="1"/>
</dbReference>
<evidence type="ECO:0000256" key="1">
    <source>
        <dbReference type="ARBA" id="ARBA00004418"/>
    </source>
</evidence>
<organism evidence="5 6">
    <name type="scientific">Rhizobium herbae</name>
    <dbReference type="NCBI Taxonomy" id="508661"/>
    <lineage>
        <taxon>Bacteria</taxon>
        <taxon>Pseudomonadati</taxon>
        <taxon>Pseudomonadota</taxon>
        <taxon>Alphaproteobacteria</taxon>
        <taxon>Hyphomicrobiales</taxon>
        <taxon>Rhizobiaceae</taxon>
        <taxon>Rhizobium/Agrobacterium group</taxon>
        <taxon>Rhizobium</taxon>
    </lineage>
</organism>
<name>A0ABS7HBF3_9HYPH</name>
<dbReference type="Gene3D" id="3.10.105.10">
    <property type="entry name" value="Dipeptide-binding Protein, Domain 3"/>
    <property type="match status" value="1"/>
</dbReference>
<comment type="subcellular location">
    <subcellularLocation>
        <location evidence="1">Periplasm</location>
    </subcellularLocation>
</comment>
<gene>
    <name evidence="5" type="ORF">JNB71_13960</name>
</gene>